<evidence type="ECO:0000256" key="2">
    <source>
        <dbReference type="SAM" id="SignalP"/>
    </source>
</evidence>
<comment type="caution">
    <text evidence="4">The sequence shown here is derived from an EMBL/GenBank/DDBJ whole genome shotgun (WGS) entry which is preliminary data.</text>
</comment>
<reference evidence="4 5" key="1">
    <citation type="journal article" date="2016" name="Appl. Environ. Microbiol.">
        <title>Function and Phylogeny of Bacterial Butyryl Coenzyme A:Acetate Transferases and Their Diversity in the Proximal Colon of Swine.</title>
        <authorList>
            <person name="Trachsel J."/>
            <person name="Bayles D.O."/>
            <person name="Looft T."/>
            <person name="Levine U.Y."/>
            <person name="Allen H.K."/>
        </authorList>
    </citation>
    <scope>NUCLEOTIDE SEQUENCE [LARGE SCALE GENOMIC DNA]</scope>
    <source>
        <strain evidence="4 5">35-6-1</strain>
    </source>
</reference>
<feature type="compositionally biased region" description="Polar residues" evidence="1">
    <location>
        <begin position="216"/>
        <end position="233"/>
    </location>
</feature>
<feature type="chain" id="PRO_5010536233" description="SLH domain-containing protein" evidence="2">
    <location>
        <begin position="26"/>
        <end position="1377"/>
    </location>
</feature>
<feature type="signal peptide" evidence="2">
    <location>
        <begin position="1"/>
        <end position="25"/>
    </location>
</feature>
<evidence type="ECO:0000313" key="5">
    <source>
        <dbReference type="Proteomes" id="UP000187166"/>
    </source>
</evidence>
<dbReference type="Pfam" id="PF00395">
    <property type="entry name" value="SLH"/>
    <property type="match status" value="1"/>
</dbReference>
<evidence type="ECO:0000313" key="4">
    <source>
        <dbReference type="EMBL" id="OLR65665.1"/>
    </source>
</evidence>
<feature type="domain" description="SLH" evidence="3">
    <location>
        <begin position="83"/>
        <end position="152"/>
    </location>
</feature>
<dbReference type="EMBL" id="MJIH01000001">
    <property type="protein sequence ID" value="OLR65665.1"/>
    <property type="molecule type" value="Genomic_DNA"/>
</dbReference>
<feature type="compositionally biased region" description="Basic and acidic residues" evidence="1">
    <location>
        <begin position="201"/>
        <end position="211"/>
    </location>
</feature>
<feature type="region of interest" description="Disordered" evidence="1">
    <location>
        <begin position="201"/>
        <end position="278"/>
    </location>
</feature>
<protein>
    <recommendedName>
        <fullName evidence="3">SLH domain-containing protein</fullName>
    </recommendedName>
</protein>
<dbReference type="Pfam" id="PF04205">
    <property type="entry name" value="FMN_bind"/>
    <property type="match status" value="1"/>
</dbReference>
<dbReference type="Proteomes" id="UP000187166">
    <property type="component" value="Unassembled WGS sequence"/>
</dbReference>
<evidence type="ECO:0000256" key="1">
    <source>
        <dbReference type="SAM" id="MobiDB-lite"/>
    </source>
</evidence>
<dbReference type="SMART" id="SM00900">
    <property type="entry name" value="FMN_bind"/>
    <property type="match status" value="1"/>
</dbReference>
<keyword evidence="5" id="KW-1185">Reference proteome</keyword>
<evidence type="ECO:0000259" key="3">
    <source>
        <dbReference type="PROSITE" id="PS51272"/>
    </source>
</evidence>
<dbReference type="PROSITE" id="PS51272">
    <property type="entry name" value="SLH"/>
    <property type="match status" value="1"/>
</dbReference>
<gene>
    <name evidence="4" type="ORF">BIV18_09160</name>
</gene>
<dbReference type="GO" id="GO:0016020">
    <property type="term" value="C:membrane"/>
    <property type="evidence" value="ECO:0007669"/>
    <property type="project" value="InterPro"/>
</dbReference>
<dbReference type="InterPro" id="IPR001119">
    <property type="entry name" value="SLH_dom"/>
</dbReference>
<sequence length="1377" mass="154037">MKRKLIALMMAMLMMIGTVSLEVFAKEELTNKQKVDKLVSAKIVEGDERGNLNLGDPIKRSEITKILIYSLGYKDEATKFQSEKSKYSDVNSNHWAKGVIQAASKIKMPNGQYLIAGYPDGTFKPEKNITEAELIKLMVVATKKDLTSEEMAKAKWPNTYIDWAKELKIIGKGTGIETIDPNKEASRELSFVALFNATENNETKKTEENKKAVSSLKMNTVKKSSSRTSNRFITSSGSTSTSSTTQAPNANENSSSTQAPNANENSGSTQAPKTKKPLDGEWYAASFEGLESDKYGPSIVKVKLTDEKIDSVEAIADGGFKEEYLNIAKHILPKMKGLKLNDLDKVLSQINNKKGEYYDSVTNATITAKDYVKATKKAIQRSIDANDNKNIQDITYIKLRLAPGETRTQYMLKTDLKAGEKADFNFLKFDIAYANGRVESGVDFTELKYNNIDANYTQNQKLEKPGSITLHIKDKTGYLEEKVTLHVSDQEDPTKIKVETKQMKMVKANGEEQDTGIVVKNKGKDTTITANNKEDKQVPVRIDKSGKVFVTPNADVGTIITIRITDKDLPRGFASINVSVDTTSTDIKKISVDKDNIKTVNATNEEQDTGILVKNSGKETTITAINLDGDDVVDIRIDDSGKVLVTPGTKAKDSIHIEIFDDNLPDGSVEIEVPVDNNSIDPSKISVDKDNVKTVNATNEEQDTGIVVKNKGEETTITATNNDYKEIPVSIDESGRVFVTPGTDVGDIIYIEIADSDLPYGFVNIDVPVQANSGETSPAEKTWFGTSDVNVGFNPKGAGPNILEVKIDEGLVKDIKVIKNGGLEEGYIRIAQRILPKLIDKDKNAILKIEAEIDKKLDNKNYTGEYVDVVSSATKTAKGYIRAVANAIDRSEKYSGDKNIQDIAYIKLSGNNEFSPEKYRNAIADKVKLVRGESADFDSIKFDIAYGNGLIRPNVKFSDLKKYGIETNYEQGQILNPEGNQITIKAKDKSGYAEDWLTLFVAESLKHEVTPTHFILTMPNGSEDKFNIQKGSGVNLGGKTVNVKPTKAELFYNDKKIADGQWLDKPFEYWKFENFDTSVLKEGEKFETSFYRFNTWVDDKSELKSIKLNLKKNKYFEGETLSKGDFTITTTTINGTVKEIGWDEASQLGININPNIDYEFTKEDTSTHEKEITISYKEISDKVKVQVLEADSETPTKVEVKLGEELVYTQDITKEEWNNADKKLKIIGKEISDKFKGKQKDFNVILYNESNKVIRTSNEYKYNFNYANIGEYKYVVLGHWVFKADPKVPTKVEVKLGEELVYTQDITKEEWNEANKKLKIIGKEISDKFKGKQKDFKVIVYNGNNEIIPTEYRYDSGLNISTIQENEYIMLGQWVFK</sequence>
<name>A0A1U7M1W6_9FIRM</name>
<feature type="compositionally biased region" description="Polar residues" evidence="1">
    <location>
        <begin position="246"/>
        <end position="272"/>
    </location>
</feature>
<dbReference type="InterPro" id="IPR007329">
    <property type="entry name" value="FMN-bd"/>
</dbReference>
<proteinExistence type="predicted"/>
<accession>A0A1U7M1W6</accession>
<organism evidence="4 5">
    <name type="scientific">Peptoniphilus porci</name>
    <dbReference type="NCBI Taxonomy" id="2652280"/>
    <lineage>
        <taxon>Bacteria</taxon>
        <taxon>Bacillati</taxon>
        <taxon>Bacillota</taxon>
        <taxon>Tissierellia</taxon>
        <taxon>Tissierellales</taxon>
        <taxon>Peptoniphilaceae</taxon>
        <taxon>Peptoniphilus</taxon>
    </lineage>
</organism>
<dbReference type="GO" id="GO:0010181">
    <property type="term" value="F:FMN binding"/>
    <property type="evidence" value="ECO:0007669"/>
    <property type="project" value="InterPro"/>
</dbReference>
<dbReference type="Gene3D" id="2.60.40.3630">
    <property type="match status" value="1"/>
</dbReference>
<dbReference type="STRING" id="1465756.BIV18_09160"/>
<keyword evidence="2" id="KW-0732">Signal</keyword>
<feature type="compositionally biased region" description="Low complexity" evidence="1">
    <location>
        <begin position="234"/>
        <end position="245"/>
    </location>
</feature>